<evidence type="ECO:0000313" key="5">
    <source>
        <dbReference type="Proteomes" id="UP000569732"/>
    </source>
</evidence>
<evidence type="ECO:0000313" key="4">
    <source>
        <dbReference type="EMBL" id="NYZ64786.1"/>
    </source>
</evidence>
<dbReference type="AlphaFoldDB" id="A0A853IBK6"/>
<dbReference type="GO" id="GO:0006527">
    <property type="term" value="P:L-arginine catabolic process"/>
    <property type="evidence" value="ECO:0007669"/>
    <property type="project" value="InterPro"/>
</dbReference>
<gene>
    <name evidence="4" type="ORF">H0A36_02130</name>
</gene>
<evidence type="ECO:0000256" key="2">
    <source>
        <dbReference type="ARBA" id="ARBA00022679"/>
    </source>
</evidence>
<dbReference type="PANTHER" id="PTHR30420">
    <property type="entry name" value="N-SUCCINYLARGININE DIHYDROLASE"/>
    <property type="match status" value="1"/>
</dbReference>
<keyword evidence="1" id="KW-0056">Arginine metabolism</keyword>
<reference evidence="4 5" key="1">
    <citation type="submission" date="2020-07" db="EMBL/GenBank/DDBJ databases">
        <title>Endozoicomonas sp. nov., isolated from sediment.</title>
        <authorList>
            <person name="Gu T."/>
        </authorList>
    </citation>
    <scope>NUCLEOTIDE SEQUENCE [LARGE SCALE GENOMIC DNA]</scope>
    <source>
        <strain evidence="4 5">SM1973</strain>
    </source>
</reference>
<dbReference type="GO" id="GO:0008791">
    <property type="term" value="F:arginine N-succinyltransferase activity"/>
    <property type="evidence" value="ECO:0007669"/>
    <property type="project" value="InterPro"/>
</dbReference>
<dbReference type="SUPFAM" id="SSF55729">
    <property type="entry name" value="Acyl-CoA N-acyltransferases (Nat)"/>
    <property type="match status" value="1"/>
</dbReference>
<keyword evidence="3" id="KW-0012">Acyltransferase</keyword>
<keyword evidence="2" id="KW-0808">Transferase</keyword>
<dbReference type="NCBIfam" id="TIGR03243">
    <property type="entry name" value="arg_catab_AOST"/>
    <property type="match status" value="1"/>
</dbReference>
<dbReference type="PANTHER" id="PTHR30420:SF1">
    <property type="entry name" value="ARGININE N-SUCCINYLTRANSFERASE"/>
    <property type="match status" value="1"/>
</dbReference>
<name>A0A853IBK6_9GAMM</name>
<evidence type="ECO:0000256" key="3">
    <source>
        <dbReference type="ARBA" id="ARBA00023315"/>
    </source>
</evidence>
<organism evidence="4 5">
    <name type="scientific">Spartinivicinus marinus</name>
    <dbReference type="NCBI Taxonomy" id="2994442"/>
    <lineage>
        <taxon>Bacteria</taxon>
        <taxon>Pseudomonadati</taxon>
        <taxon>Pseudomonadota</taxon>
        <taxon>Gammaproteobacteria</taxon>
        <taxon>Oceanospirillales</taxon>
        <taxon>Zooshikellaceae</taxon>
        <taxon>Spartinivicinus</taxon>
    </lineage>
</organism>
<dbReference type="RefSeq" id="WP_180566817.1">
    <property type="nucleotide sequence ID" value="NZ_JACCKB010000002.1"/>
</dbReference>
<dbReference type="InterPro" id="IPR016181">
    <property type="entry name" value="Acyl_CoA_acyltransferase"/>
</dbReference>
<dbReference type="EMBL" id="JACCKB010000002">
    <property type="protein sequence ID" value="NYZ64786.1"/>
    <property type="molecule type" value="Genomic_DNA"/>
</dbReference>
<accession>A0A853IBK6</accession>
<protein>
    <submittedName>
        <fullName evidence="4">Arginine N-succinyltransferase</fullName>
    </submittedName>
</protein>
<evidence type="ECO:0000256" key="1">
    <source>
        <dbReference type="ARBA" id="ARBA00022503"/>
    </source>
</evidence>
<dbReference type="Gene3D" id="2.40.40.20">
    <property type="match status" value="1"/>
</dbReference>
<comment type="caution">
    <text evidence="4">The sequence shown here is derived from an EMBL/GenBank/DDBJ whole genome shotgun (WGS) entry which is preliminary data.</text>
</comment>
<dbReference type="InterPro" id="IPR007041">
    <property type="entry name" value="Arg_succinylTrfase_AstA/AruG"/>
</dbReference>
<dbReference type="Pfam" id="PF04958">
    <property type="entry name" value="AstA"/>
    <property type="match status" value="1"/>
</dbReference>
<sequence length="345" mass="38865">MLIVRPVTHNDLPALERLAIICGGRLTTLPANRDHLSSIISSTQRSLKQLNHEPGGESFHFVLENQATQEIIGVSGIEAVIGLKWPFYNYRISSVVHASPELQIHNRIPALHLCQDYAGSTRLCTLFIDPQYQREHHYQLLSKARLLFINLALSRFAERTIVELQGVLDKEGKSPFWECLGKHFFSMDIAKAIYLVGINSNAFIATLMPQYPVYAPLLSKEAQAILGKPREDVTFNMELLKQEGFQHRGYMDIFDAGPTLEADTKKLKTISNSQQCQPVIGERTSPEPSVDQWYLVSNQLQPQYRCMLIPFNPEQPVLSEAEASALLLSKGDHIQYSPVQLSTPN</sequence>
<dbReference type="Proteomes" id="UP000569732">
    <property type="component" value="Unassembled WGS sequence"/>
</dbReference>
<keyword evidence="5" id="KW-1185">Reference proteome</keyword>
<proteinExistence type="predicted"/>